<dbReference type="GO" id="GO:0003677">
    <property type="term" value="F:DNA binding"/>
    <property type="evidence" value="ECO:0007669"/>
    <property type="project" value="UniProtKB-UniRule"/>
</dbReference>
<dbReference type="PANTHER" id="PTHR33217:SF5">
    <property type="entry name" value="MUTATOR FAMILY TRANSPOSASE"/>
    <property type="match status" value="1"/>
</dbReference>
<dbReference type="GO" id="GO:0004803">
    <property type="term" value="F:transposase activity"/>
    <property type="evidence" value="ECO:0007669"/>
    <property type="project" value="UniProtKB-UniRule"/>
</dbReference>
<dbReference type="PANTHER" id="PTHR33217">
    <property type="entry name" value="TRANSPOSASE FOR INSERTION SEQUENCE ELEMENT IS1081"/>
    <property type="match status" value="1"/>
</dbReference>
<evidence type="ECO:0000256" key="4">
    <source>
        <dbReference type="ARBA" id="ARBA00023125"/>
    </source>
</evidence>
<name>A0AA94FCW9_9BACT</name>
<organism evidence="7 8">
    <name type="scientific">Arcobacter cloacae</name>
    <dbReference type="NCBI Taxonomy" id="1054034"/>
    <lineage>
        <taxon>Bacteria</taxon>
        <taxon>Pseudomonadati</taxon>
        <taxon>Campylobacterota</taxon>
        <taxon>Epsilonproteobacteria</taxon>
        <taxon>Campylobacterales</taxon>
        <taxon>Arcobacteraceae</taxon>
        <taxon>Arcobacter</taxon>
    </lineage>
</organism>
<keyword evidence="6" id="KW-0814">Transposable element</keyword>
<keyword evidence="8" id="KW-1185">Reference proteome</keyword>
<protein>
    <recommendedName>
        <fullName evidence="6">Mutator family transposase</fullName>
    </recommendedName>
</protein>
<evidence type="ECO:0000256" key="6">
    <source>
        <dbReference type="RuleBase" id="RU365089"/>
    </source>
</evidence>
<comment type="similarity">
    <text evidence="2 6">Belongs to the transposase mutator family.</text>
</comment>
<evidence type="ECO:0000256" key="3">
    <source>
        <dbReference type="ARBA" id="ARBA00022578"/>
    </source>
</evidence>
<sequence>MYRGKIDEILCIQAKAVANDLKTVYCASTEEDAQTALLEFDESWSKKYQHITQSWTNNWNQLATFFKYPKSVQTLIYTTNPIESLNSSIKRRTA</sequence>
<dbReference type="Pfam" id="PF00872">
    <property type="entry name" value="Transposase_mut"/>
    <property type="match status" value="1"/>
</dbReference>
<evidence type="ECO:0000313" key="8">
    <source>
        <dbReference type="Proteomes" id="UP000290378"/>
    </source>
</evidence>
<reference evidence="7 8" key="1">
    <citation type="submission" date="2017-09" db="EMBL/GenBank/DDBJ databases">
        <title>Genomics of the genus Arcobacter.</title>
        <authorList>
            <person name="Perez-Cataluna A."/>
            <person name="Figueras M.J."/>
            <person name="Salas-Masso N."/>
        </authorList>
    </citation>
    <scope>NUCLEOTIDE SEQUENCE [LARGE SCALE GENOMIC DNA]</scope>
    <source>
        <strain evidence="7 8">CECT 7834</strain>
    </source>
</reference>
<comment type="function">
    <text evidence="1 6">Required for the transposition of the insertion element.</text>
</comment>
<dbReference type="InterPro" id="IPR001207">
    <property type="entry name" value="Transposase_mutator"/>
</dbReference>
<evidence type="ECO:0000313" key="7">
    <source>
        <dbReference type="EMBL" id="RXI37040.1"/>
    </source>
</evidence>
<dbReference type="EMBL" id="NXII01000040">
    <property type="protein sequence ID" value="RXI37040.1"/>
    <property type="molecule type" value="Genomic_DNA"/>
</dbReference>
<proteinExistence type="inferred from homology"/>
<keyword evidence="3 6" id="KW-0815">Transposition</keyword>
<gene>
    <name evidence="7" type="ORF">CP963_13855</name>
</gene>
<evidence type="ECO:0000256" key="1">
    <source>
        <dbReference type="ARBA" id="ARBA00002190"/>
    </source>
</evidence>
<dbReference type="RefSeq" id="WP_129014713.1">
    <property type="nucleotide sequence ID" value="NZ_CBCSEI010000033.1"/>
</dbReference>
<accession>A0AA94FCW9</accession>
<dbReference type="Proteomes" id="UP000290378">
    <property type="component" value="Unassembled WGS sequence"/>
</dbReference>
<evidence type="ECO:0000256" key="5">
    <source>
        <dbReference type="ARBA" id="ARBA00023172"/>
    </source>
</evidence>
<keyword evidence="5 6" id="KW-0233">DNA recombination</keyword>
<dbReference type="AlphaFoldDB" id="A0AA94FCW9"/>
<comment type="caution">
    <text evidence="7">The sequence shown here is derived from an EMBL/GenBank/DDBJ whole genome shotgun (WGS) entry which is preliminary data.</text>
</comment>
<keyword evidence="4 6" id="KW-0238">DNA-binding</keyword>
<dbReference type="GO" id="GO:0006313">
    <property type="term" value="P:DNA transposition"/>
    <property type="evidence" value="ECO:0007669"/>
    <property type="project" value="UniProtKB-UniRule"/>
</dbReference>
<evidence type="ECO:0000256" key="2">
    <source>
        <dbReference type="ARBA" id="ARBA00010961"/>
    </source>
</evidence>